<dbReference type="InterPro" id="IPR036397">
    <property type="entry name" value="RNaseH_sf"/>
</dbReference>
<comment type="caution">
    <text evidence="2">The sequence shown here is derived from an EMBL/GenBank/DDBJ whole genome shotgun (WGS) entry which is preliminary data.</text>
</comment>
<keyword evidence="3" id="KW-1185">Reference proteome</keyword>
<evidence type="ECO:0000256" key="1">
    <source>
        <dbReference type="SAM" id="MobiDB-lite"/>
    </source>
</evidence>
<feature type="region of interest" description="Disordered" evidence="1">
    <location>
        <begin position="303"/>
        <end position="322"/>
    </location>
</feature>
<evidence type="ECO:0000313" key="3">
    <source>
        <dbReference type="Proteomes" id="UP001159363"/>
    </source>
</evidence>
<dbReference type="Proteomes" id="UP001159363">
    <property type="component" value="Chromosome 16"/>
</dbReference>
<reference evidence="2 3" key="1">
    <citation type="submission" date="2023-02" db="EMBL/GenBank/DDBJ databases">
        <title>LHISI_Scaffold_Assembly.</title>
        <authorList>
            <person name="Stuart O.P."/>
            <person name="Cleave R."/>
            <person name="Magrath M.J.L."/>
            <person name="Mikheyev A.S."/>
        </authorList>
    </citation>
    <scope>NUCLEOTIDE SEQUENCE [LARGE SCALE GENOMIC DNA]</scope>
    <source>
        <strain evidence="2">Daus_M_001</strain>
        <tissue evidence="2">Leg muscle</tissue>
    </source>
</reference>
<evidence type="ECO:0008006" key="4">
    <source>
        <dbReference type="Google" id="ProtNLM"/>
    </source>
</evidence>
<accession>A0ABQ9FZI0</accession>
<evidence type="ECO:0000313" key="2">
    <source>
        <dbReference type="EMBL" id="KAJ8865654.1"/>
    </source>
</evidence>
<protein>
    <recommendedName>
        <fullName evidence="4">DNA-directed DNA polymerase</fullName>
    </recommendedName>
</protein>
<sequence>MSTATRSVPYKLTGDVKAHLMETSGDVITICDQPLTFLPNTVIRDETCTEKNSFGGETSSVQNRSGNRWNVVHRRPRQQNSKVNAMLIAFYDNDSIINKEIVSAGETALPELHTTGVWMLLHDNAPVQRAIRVHQSLAERQCCKIPTPTPQLGVFFCAWGKFWGTKSLELFSSHRDLAPDDLFLSPRLKSVLEGAHIATAEAIRRHVTLTRSVMYADVDSIAYVLGAESWQTNLCMRFYTKRWVVGSFDKRTTFVSLVTPQKTATILGPPQTNGGKQSQNCDVLTNNPKDDVVVPLGRKSANRPAHDEALASHQNESGSIPGAPGRCYHSAGLLGYLPLPLTLRSGAAPYSPRFTLIGSQDTVVKTHPNICSFNFTRKRIIIITHQATVHAGTRTESTTETMCWKERVNVHLHLQSRVRRSIEGKCMAVGQPMREMGCRWPHANAQLRRELGVVNSRAGPAVSARAAWVQGRIGRLEASGANNARSGLQFHDSTLSGWTSPPIYTPFTVTCNVTEALLKFYFQDIPPPRAKNAEKKKFHQRANTPHSCALSAVAGSQWLDCSPPTQANQVRFPAGSRRDFRMWEPRAERCRLTAGFLGYIPPSHSDAAPYSHSFSLIGSQDLNVKSCPDISTPLQVDRGLNGAAVLDILRFRSKRTIRATLIRLPSAPELPVHGEVQQCEKAVFSHVAGLENSIYNMHDVFRVVFIPRLRSVFFSYFGITGTRFMISLNKGGFETLCKEIQ</sequence>
<dbReference type="Gene3D" id="3.30.420.10">
    <property type="entry name" value="Ribonuclease H-like superfamily/Ribonuclease H"/>
    <property type="match status" value="1"/>
</dbReference>
<gene>
    <name evidence="2" type="ORF">PR048_033174</name>
</gene>
<dbReference type="EMBL" id="JARBHB010000017">
    <property type="protein sequence ID" value="KAJ8865654.1"/>
    <property type="molecule type" value="Genomic_DNA"/>
</dbReference>
<name>A0ABQ9FZI0_9NEOP</name>
<proteinExistence type="predicted"/>
<organism evidence="2 3">
    <name type="scientific">Dryococelus australis</name>
    <dbReference type="NCBI Taxonomy" id="614101"/>
    <lineage>
        <taxon>Eukaryota</taxon>
        <taxon>Metazoa</taxon>
        <taxon>Ecdysozoa</taxon>
        <taxon>Arthropoda</taxon>
        <taxon>Hexapoda</taxon>
        <taxon>Insecta</taxon>
        <taxon>Pterygota</taxon>
        <taxon>Neoptera</taxon>
        <taxon>Polyneoptera</taxon>
        <taxon>Phasmatodea</taxon>
        <taxon>Verophasmatodea</taxon>
        <taxon>Anareolatae</taxon>
        <taxon>Phasmatidae</taxon>
        <taxon>Eurycanthinae</taxon>
        <taxon>Dryococelus</taxon>
    </lineage>
</organism>